<keyword evidence="2" id="KW-1185">Reference proteome</keyword>
<reference evidence="1" key="1">
    <citation type="submission" date="2022-06" db="EMBL/GenBank/DDBJ databases">
        <title>Sequencing the genomes of 1000 actinobacteria strains.</title>
        <authorList>
            <person name="Klenk H.-P."/>
        </authorList>
    </citation>
    <scope>NUCLEOTIDE SEQUENCE</scope>
    <source>
        <strain evidence="1">DSM 46694</strain>
    </source>
</reference>
<comment type="caution">
    <text evidence="1">The sequence shown here is derived from an EMBL/GenBank/DDBJ whole genome shotgun (WGS) entry which is preliminary data.</text>
</comment>
<proteinExistence type="predicted"/>
<dbReference type="EMBL" id="JAMZEB010000001">
    <property type="protein sequence ID" value="MCP2353166.1"/>
    <property type="molecule type" value="Genomic_DNA"/>
</dbReference>
<name>A0A9X2G6I6_9ACTN</name>
<evidence type="ECO:0000313" key="2">
    <source>
        <dbReference type="Proteomes" id="UP001139648"/>
    </source>
</evidence>
<sequence>MIGCPGYVAWLVQRGHGVTHLGGVVGGEAALSACRRQVRWRRAVPVSIGQALPRLS</sequence>
<dbReference type="Proteomes" id="UP001139648">
    <property type="component" value="Unassembled WGS sequence"/>
</dbReference>
<organism evidence="1 2">
    <name type="scientific">Nonomuraea thailandensis</name>
    <dbReference type="NCBI Taxonomy" id="1188745"/>
    <lineage>
        <taxon>Bacteria</taxon>
        <taxon>Bacillati</taxon>
        <taxon>Actinomycetota</taxon>
        <taxon>Actinomycetes</taxon>
        <taxon>Streptosporangiales</taxon>
        <taxon>Streptosporangiaceae</taxon>
        <taxon>Nonomuraea</taxon>
    </lineage>
</organism>
<dbReference type="AlphaFoldDB" id="A0A9X2G6I6"/>
<gene>
    <name evidence="1" type="ORF">HD597_000186</name>
</gene>
<accession>A0A9X2G6I6</accession>
<protein>
    <submittedName>
        <fullName evidence="1">Uncharacterized protein</fullName>
    </submittedName>
</protein>
<evidence type="ECO:0000313" key="1">
    <source>
        <dbReference type="EMBL" id="MCP2353166.1"/>
    </source>
</evidence>